<keyword evidence="3 4" id="KW-0326">Glycosidase</keyword>
<evidence type="ECO:0000256" key="4">
    <source>
        <dbReference type="RuleBase" id="RU361153"/>
    </source>
</evidence>
<comment type="caution">
    <text evidence="6">The sequence shown here is derived from an EMBL/GenBank/DDBJ whole genome shotgun (WGS) entry which is preliminary data.</text>
</comment>
<dbReference type="EMBL" id="JAZHXI010000010">
    <property type="protein sequence ID" value="KAL2067500.1"/>
    <property type="molecule type" value="Genomic_DNA"/>
</dbReference>
<organism evidence="6 7">
    <name type="scientific">Oculimacula yallundae</name>
    <dbReference type="NCBI Taxonomy" id="86028"/>
    <lineage>
        <taxon>Eukaryota</taxon>
        <taxon>Fungi</taxon>
        <taxon>Dikarya</taxon>
        <taxon>Ascomycota</taxon>
        <taxon>Pezizomycotina</taxon>
        <taxon>Leotiomycetes</taxon>
        <taxon>Helotiales</taxon>
        <taxon>Ploettnerulaceae</taxon>
        <taxon>Oculimacula</taxon>
    </lineage>
</organism>
<accession>A0ABR4CC44</accession>
<proteinExistence type="inferred from homology"/>
<dbReference type="Pfam" id="PF00150">
    <property type="entry name" value="Cellulase"/>
    <property type="match status" value="1"/>
</dbReference>
<dbReference type="InterPro" id="IPR017853">
    <property type="entry name" value="GH"/>
</dbReference>
<name>A0ABR4CC44_9HELO</name>
<evidence type="ECO:0000256" key="2">
    <source>
        <dbReference type="ARBA" id="ARBA00022801"/>
    </source>
</evidence>
<dbReference type="InterPro" id="IPR001547">
    <property type="entry name" value="Glyco_hydro_5"/>
</dbReference>
<evidence type="ECO:0000256" key="3">
    <source>
        <dbReference type="ARBA" id="ARBA00023295"/>
    </source>
</evidence>
<dbReference type="Gene3D" id="3.20.20.80">
    <property type="entry name" value="Glycosidases"/>
    <property type="match status" value="1"/>
</dbReference>
<evidence type="ECO:0000256" key="1">
    <source>
        <dbReference type="ARBA" id="ARBA00005641"/>
    </source>
</evidence>
<evidence type="ECO:0000259" key="5">
    <source>
        <dbReference type="Pfam" id="PF00150"/>
    </source>
</evidence>
<dbReference type="PANTHER" id="PTHR31263">
    <property type="entry name" value="CELLULASE FAMILY PROTEIN (AFU_ORTHOLOGUE AFUA_5G14560)"/>
    <property type="match status" value="1"/>
</dbReference>
<sequence>MKLKAPMYFSFLAAGALLLIIFTYSRRLGFSEREPDIFFSAPFPALVDTDTTEPQPFLVPLRTKGRFIVDRNGSRVKLASVNWYGGSDELFVPSGLDVRHRSQIAALIRHLGFNSVRLPYSDEMVMDNPLIPTELLSANEDLVGMRALDVFIAVVESLTEAGVAVIVNNHITQATWCCGANLCDTAWYNDHLGALCRVRQTEEQWIDNWVLMMSSFVDNPLVIGADLRNEPRGLWGTMPWSKWATSAERAGNRLLGLRADWLIFVEGVSSSNDLSGARERPIILDHDHRVVYSAHVYSWSGWGSFEGMYAKRSFESFSKSMVENWAYLLEQDIAPVWVGEFGGPHLPNKGDLHYWNNLMRFLKLVDADFAYWAINPRKPANDEYEAYGLVGDDWKTPVLDYRLRDMIDLGNQ</sequence>
<keyword evidence="2 4" id="KW-0378">Hydrolase</keyword>
<evidence type="ECO:0000313" key="7">
    <source>
        <dbReference type="Proteomes" id="UP001595075"/>
    </source>
</evidence>
<dbReference type="Proteomes" id="UP001595075">
    <property type="component" value="Unassembled WGS sequence"/>
</dbReference>
<reference evidence="6 7" key="1">
    <citation type="journal article" date="2024" name="Commun. Biol.">
        <title>Comparative genomic analysis of thermophilic fungi reveals convergent evolutionary adaptations and gene losses.</title>
        <authorList>
            <person name="Steindorff A.S."/>
            <person name="Aguilar-Pontes M.V."/>
            <person name="Robinson A.J."/>
            <person name="Andreopoulos B."/>
            <person name="LaButti K."/>
            <person name="Kuo A."/>
            <person name="Mondo S."/>
            <person name="Riley R."/>
            <person name="Otillar R."/>
            <person name="Haridas S."/>
            <person name="Lipzen A."/>
            <person name="Grimwood J."/>
            <person name="Schmutz J."/>
            <person name="Clum A."/>
            <person name="Reid I.D."/>
            <person name="Moisan M.C."/>
            <person name="Butler G."/>
            <person name="Nguyen T.T.M."/>
            <person name="Dewar K."/>
            <person name="Conant G."/>
            <person name="Drula E."/>
            <person name="Henrissat B."/>
            <person name="Hansel C."/>
            <person name="Singer S."/>
            <person name="Hutchinson M.I."/>
            <person name="de Vries R.P."/>
            <person name="Natvig D.O."/>
            <person name="Powell A.J."/>
            <person name="Tsang A."/>
            <person name="Grigoriev I.V."/>
        </authorList>
    </citation>
    <scope>NUCLEOTIDE SEQUENCE [LARGE SCALE GENOMIC DNA]</scope>
    <source>
        <strain evidence="6 7">CBS 494.80</strain>
    </source>
</reference>
<gene>
    <name evidence="6" type="ORF">VTL71DRAFT_1925</name>
</gene>
<evidence type="ECO:0000313" key="6">
    <source>
        <dbReference type="EMBL" id="KAL2067500.1"/>
    </source>
</evidence>
<feature type="domain" description="Glycoside hydrolase family 5" evidence="5">
    <location>
        <begin position="94"/>
        <end position="376"/>
    </location>
</feature>
<protein>
    <recommendedName>
        <fullName evidence="5">Glycoside hydrolase family 5 domain-containing protein</fullName>
    </recommendedName>
</protein>
<dbReference type="PANTHER" id="PTHR31263:SF0">
    <property type="entry name" value="CELLULASE FAMILY PROTEIN (AFU_ORTHOLOGUE AFUA_5G14560)"/>
    <property type="match status" value="1"/>
</dbReference>
<keyword evidence="7" id="KW-1185">Reference proteome</keyword>
<comment type="similarity">
    <text evidence="1 4">Belongs to the glycosyl hydrolase 5 (cellulase A) family.</text>
</comment>
<dbReference type="SUPFAM" id="SSF51445">
    <property type="entry name" value="(Trans)glycosidases"/>
    <property type="match status" value="1"/>
</dbReference>